<feature type="transmembrane region" description="Helical" evidence="6">
    <location>
        <begin position="21"/>
        <end position="44"/>
    </location>
</feature>
<feature type="compositionally biased region" description="Acidic residues" evidence="5">
    <location>
        <begin position="319"/>
        <end position="332"/>
    </location>
</feature>
<keyword evidence="9" id="KW-1185">Reference proteome</keyword>
<dbReference type="NCBIfam" id="TIGR00350">
    <property type="entry name" value="lytR_cpsA_psr"/>
    <property type="match status" value="1"/>
</dbReference>
<dbReference type="PANTHER" id="PTHR33392">
    <property type="entry name" value="POLYISOPRENYL-TEICHOIC ACID--PEPTIDOGLYCAN TEICHOIC ACID TRANSFERASE TAGU"/>
    <property type="match status" value="1"/>
</dbReference>
<dbReference type="PANTHER" id="PTHR33392:SF6">
    <property type="entry name" value="POLYISOPRENYL-TEICHOIC ACID--PEPTIDOGLYCAN TEICHOIC ACID TRANSFERASE TAGU"/>
    <property type="match status" value="1"/>
</dbReference>
<dbReference type="RefSeq" id="WP_147802781.1">
    <property type="nucleotide sequence ID" value="NZ_CP144914.1"/>
</dbReference>
<sequence>MNRSDYQRQKKRQRRISFKKLIYITGGIFTVMLLAAGAYAVYLYQSVEETVNSDMQVQLARDKPETRSAEVDMDNSEPVSFLLLGVDEEGEVAGRTDTIIVVTVNPADESIRMLSLPRDLRIDIPGQDDMEKINHVHAYAGPDGAIESVEDFLDIPIDYFITANMNGFQGMIDALGGITVENSFAFDQNEFTFEEGEVELNGEEALAYARMRDEDPRGDIGRNARQRQIVNQIINEGASFRSVTRVEEILEVLSENIQTNMEFDKMRKLQQNYASARHEQQTLEIVGEGETIDDVWYLVVSDEERERVSQEFRSHLNLDEEPDLASRDDEES</sequence>
<dbReference type="GO" id="GO:0071555">
    <property type="term" value="P:cell wall organization"/>
    <property type="evidence" value="ECO:0007669"/>
    <property type="project" value="UniProtKB-KW"/>
</dbReference>
<feature type="domain" description="Cell envelope-related transcriptional attenuator" evidence="7">
    <location>
        <begin position="95"/>
        <end position="236"/>
    </location>
</feature>
<dbReference type="Proteomes" id="UP000321816">
    <property type="component" value="Chromosome"/>
</dbReference>
<keyword evidence="3" id="KW-0735">Signal-anchor</keyword>
<dbReference type="KEGG" id="ahal:FTX54_015360"/>
<evidence type="ECO:0000256" key="2">
    <source>
        <dbReference type="ARBA" id="ARBA00022692"/>
    </source>
</evidence>
<dbReference type="AlphaFoldDB" id="A0A5C7FI46"/>
<dbReference type="Pfam" id="PF03816">
    <property type="entry name" value="LytR_cpsA_psr"/>
    <property type="match status" value="1"/>
</dbReference>
<evidence type="ECO:0000259" key="7">
    <source>
        <dbReference type="Pfam" id="PF03816"/>
    </source>
</evidence>
<dbReference type="InterPro" id="IPR050922">
    <property type="entry name" value="LytR/CpsA/Psr_CW_biosynth"/>
</dbReference>
<evidence type="ECO:0000313" key="9">
    <source>
        <dbReference type="Proteomes" id="UP000321816"/>
    </source>
</evidence>
<evidence type="ECO:0000256" key="3">
    <source>
        <dbReference type="ARBA" id="ARBA00022968"/>
    </source>
</evidence>
<dbReference type="Gene3D" id="3.40.630.190">
    <property type="entry name" value="LCP protein"/>
    <property type="match status" value="1"/>
</dbReference>
<keyword evidence="6" id="KW-0472">Membrane</keyword>
<evidence type="ECO:0000256" key="6">
    <source>
        <dbReference type="SAM" id="Phobius"/>
    </source>
</evidence>
<gene>
    <name evidence="8" type="ORF">FTX54_015360</name>
</gene>
<dbReference type="OrthoDB" id="27330at2"/>
<dbReference type="EMBL" id="CP144914">
    <property type="protein sequence ID" value="WWD79751.1"/>
    <property type="molecule type" value="Genomic_DNA"/>
</dbReference>
<comment type="similarity">
    <text evidence="1">Belongs to the LytR/CpsA/Psr (LCP) family.</text>
</comment>
<organism evidence="8 9">
    <name type="scientific">Alkalicoccus halolimnae</name>
    <dbReference type="NCBI Taxonomy" id="1667239"/>
    <lineage>
        <taxon>Bacteria</taxon>
        <taxon>Bacillati</taxon>
        <taxon>Bacillota</taxon>
        <taxon>Bacilli</taxon>
        <taxon>Bacillales</taxon>
        <taxon>Bacillaceae</taxon>
        <taxon>Alkalicoccus</taxon>
    </lineage>
</organism>
<evidence type="ECO:0000313" key="8">
    <source>
        <dbReference type="EMBL" id="WWD79751.1"/>
    </source>
</evidence>
<protein>
    <submittedName>
        <fullName evidence="8">LCP family protein</fullName>
    </submittedName>
</protein>
<name>A0A5C7FI46_9BACI</name>
<feature type="region of interest" description="Disordered" evidence="5">
    <location>
        <begin position="312"/>
        <end position="332"/>
    </location>
</feature>
<keyword evidence="4 6" id="KW-1133">Transmembrane helix</keyword>
<reference evidence="8 9" key="1">
    <citation type="submission" date="2024-01" db="EMBL/GenBank/DDBJ databases">
        <title>Complete Genome Sequence of Alkalicoccus halolimnae BZ-SZ-XJ29T, a Moderately Halophilic Bacterium Isolated from a Salt Lake.</title>
        <authorList>
            <person name="Zhao B."/>
        </authorList>
    </citation>
    <scope>NUCLEOTIDE SEQUENCE [LARGE SCALE GENOMIC DNA]</scope>
    <source>
        <strain evidence="8 9">BZ-SZ-XJ29</strain>
    </source>
</reference>
<evidence type="ECO:0000256" key="5">
    <source>
        <dbReference type="SAM" id="MobiDB-lite"/>
    </source>
</evidence>
<evidence type="ECO:0000256" key="4">
    <source>
        <dbReference type="ARBA" id="ARBA00022989"/>
    </source>
</evidence>
<keyword evidence="2 6" id="KW-0812">Transmembrane</keyword>
<accession>A0A5C7FI46</accession>
<evidence type="ECO:0000256" key="1">
    <source>
        <dbReference type="ARBA" id="ARBA00006068"/>
    </source>
</evidence>
<proteinExistence type="inferred from homology"/>
<dbReference type="InterPro" id="IPR004474">
    <property type="entry name" value="LytR_CpsA_psr"/>
</dbReference>